<reference evidence="8" key="1">
    <citation type="submission" date="2023-07" db="EMBL/GenBank/DDBJ databases">
        <authorList>
            <person name="Stuckert A."/>
        </authorList>
    </citation>
    <scope>NUCLEOTIDE SEQUENCE</scope>
</reference>
<dbReference type="Gene3D" id="1.10.510.10">
    <property type="entry name" value="Transferase(Phosphotransferase) domain 1"/>
    <property type="match status" value="1"/>
</dbReference>
<name>A0ABN9L655_9NEOB</name>
<feature type="compositionally biased region" description="Basic and acidic residues" evidence="6">
    <location>
        <begin position="36"/>
        <end position="51"/>
    </location>
</feature>
<gene>
    <name evidence="8" type="ORF">RIMI_LOCUS4843194</name>
</gene>
<evidence type="ECO:0000313" key="8">
    <source>
        <dbReference type="EMBL" id="CAJ0931704.1"/>
    </source>
</evidence>
<dbReference type="PANTHER" id="PTHR24351">
    <property type="entry name" value="RIBOSOMAL PROTEIN S6 KINASE"/>
    <property type="match status" value="1"/>
</dbReference>
<comment type="caution">
    <text evidence="8">The sequence shown here is derived from an EMBL/GenBank/DDBJ whole genome shotgun (WGS) entry which is preliminary data.</text>
</comment>
<organism evidence="8 9">
    <name type="scientific">Ranitomeya imitator</name>
    <name type="common">mimic poison frog</name>
    <dbReference type="NCBI Taxonomy" id="111125"/>
    <lineage>
        <taxon>Eukaryota</taxon>
        <taxon>Metazoa</taxon>
        <taxon>Chordata</taxon>
        <taxon>Craniata</taxon>
        <taxon>Vertebrata</taxon>
        <taxon>Euteleostomi</taxon>
        <taxon>Amphibia</taxon>
        <taxon>Batrachia</taxon>
        <taxon>Anura</taxon>
        <taxon>Neobatrachia</taxon>
        <taxon>Hyloidea</taxon>
        <taxon>Dendrobatidae</taxon>
        <taxon>Dendrobatinae</taxon>
        <taxon>Ranitomeya</taxon>
    </lineage>
</organism>
<evidence type="ECO:0000256" key="4">
    <source>
        <dbReference type="ARBA" id="ARBA00022777"/>
    </source>
</evidence>
<evidence type="ECO:0000256" key="2">
    <source>
        <dbReference type="ARBA" id="ARBA00022679"/>
    </source>
</evidence>
<dbReference type="Proteomes" id="UP001176940">
    <property type="component" value="Unassembled WGS sequence"/>
</dbReference>
<evidence type="ECO:0000256" key="1">
    <source>
        <dbReference type="ARBA" id="ARBA00022527"/>
    </source>
</evidence>
<keyword evidence="1" id="KW-0723">Serine/threonine-protein kinase</keyword>
<evidence type="ECO:0000313" key="9">
    <source>
        <dbReference type="Proteomes" id="UP001176940"/>
    </source>
</evidence>
<feature type="region of interest" description="Disordered" evidence="6">
    <location>
        <begin position="1"/>
        <end position="136"/>
    </location>
</feature>
<evidence type="ECO:0000259" key="7">
    <source>
        <dbReference type="PROSITE" id="PS50011"/>
    </source>
</evidence>
<dbReference type="Pfam" id="PF00069">
    <property type="entry name" value="Pkinase"/>
    <property type="match status" value="1"/>
</dbReference>
<dbReference type="InterPro" id="IPR011009">
    <property type="entry name" value="Kinase-like_dom_sf"/>
</dbReference>
<dbReference type="EMBL" id="CAUEEQ010007999">
    <property type="protein sequence ID" value="CAJ0931704.1"/>
    <property type="molecule type" value="Genomic_DNA"/>
</dbReference>
<dbReference type="InterPro" id="IPR000719">
    <property type="entry name" value="Prot_kinase_dom"/>
</dbReference>
<dbReference type="SMART" id="SM00220">
    <property type="entry name" value="S_TKc"/>
    <property type="match status" value="1"/>
</dbReference>
<protein>
    <recommendedName>
        <fullName evidence="7">Protein kinase domain-containing protein</fullName>
    </recommendedName>
</protein>
<keyword evidence="9" id="KW-1185">Reference proteome</keyword>
<accession>A0ABN9L655</accession>
<feature type="domain" description="Protein kinase" evidence="7">
    <location>
        <begin position="1"/>
        <end position="268"/>
    </location>
</feature>
<keyword evidence="2" id="KW-0808">Transferase</keyword>
<keyword evidence="5" id="KW-0067">ATP-binding</keyword>
<keyword evidence="4" id="KW-0418">Kinase</keyword>
<keyword evidence="3" id="KW-0547">Nucleotide-binding</keyword>
<feature type="compositionally biased region" description="Acidic residues" evidence="6">
    <location>
        <begin position="52"/>
        <end position="68"/>
    </location>
</feature>
<proteinExistence type="predicted"/>
<dbReference type="SUPFAM" id="SSF56112">
    <property type="entry name" value="Protein kinase-like (PK-like)"/>
    <property type="match status" value="1"/>
</dbReference>
<evidence type="ECO:0000256" key="5">
    <source>
        <dbReference type="ARBA" id="ARBA00022840"/>
    </source>
</evidence>
<dbReference type="PROSITE" id="PS50011">
    <property type="entry name" value="PROTEIN_KINASE_DOM"/>
    <property type="match status" value="1"/>
</dbReference>
<evidence type="ECO:0000256" key="6">
    <source>
        <dbReference type="SAM" id="MobiDB-lite"/>
    </source>
</evidence>
<evidence type="ECO:0000256" key="3">
    <source>
        <dbReference type="ARBA" id="ARBA00022741"/>
    </source>
</evidence>
<sequence length="271" mass="29727">MRYATFAPKSRFNDAKSAISQPMKGADQESDPDETMLPHHERYTTERHGDTDEVAQEVQEELLDDPVLDPDWQPLGEQGAGGSSSEAEEEEGPQQASTSPQVPSAGPVSCPKRVAKPKPGGGQRGHPVKAQSAMPEKPHWVFPISSPFIPTRDLKSSNILVAETGHIKIGDFGMALENIYRDQTATGYAETPGFIAPEMMAVEEYNAGVDWYAFGIFLNIMITSKSKYHQGLFKASSMEAKNIIKKLLREDCAMRLGVNGNIRAQKFVAGY</sequence>